<dbReference type="InterPro" id="IPR031686">
    <property type="entry name" value="ATP-synth_a_Xtn"/>
</dbReference>
<evidence type="ECO:0000313" key="10">
    <source>
        <dbReference type="EMBL" id="EEU12673.1"/>
    </source>
</evidence>
<protein>
    <recommendedName>
        <fullName evidence="8">V-type ATP synthase alpha chain</fullName>
        <ecNumber evidence="8">7.1.2.2</ecNumber>
    </recommendedName>
    <alternativeName>
        <fullName evidence="8">V-ATPase subunit A</fullName>
    </alternativeName>
</protein>
<dbReference type="SUPFAM" id="SSF50615">
    <property type="entry name" value="N-terminal domain of alpha and beta subunits of F1 ATP synthase"/>
    <property type="match status" value="1"/>
</dbReference>
<dbReference type="InterPro" id="IPR027417">
    <property type="entry name" value="P-loop_NTPase"/>
</dbReference>
<evidence type="ECO:0000256" key="4">
    <source>
        <dbReference type="ARBA" id="ARBA00022840"/>
    </source>
</evidence>
<keyword evidence="7 8" id="KW-0066">ATP synthesis</keyword>
<dbReference type="Gene3D" id="2.40.30.20">
    <property type="match status" value="1"/>
</dbReference>
<dbReference type="InterPro" id="IPR000194">
    <property type="entry name" value="ATPase_F1/V1/A1_a/bsu_nucl-bd"/>
</dbReference>
<dbReference type="InterPro" id="IPR055190">
    <property type="entry name" value="ATP-synt_VA_C"/>
</dbReference>
<dbReference type="SUPFAM" id="SSF47917">
    <property type="entry name" value="C-terminal domain of alpha and beta subunits of F1 ATP synthase"/>
    <property type="match status" value="1"/>
</dbReference>
<dbReference type="PANTHER" id="PTHR43607:SF1">
    <property type="entry name" value="H(+)-TRANSPORTING TWO-SECTOR ATPASE"/>
    <property type="match status" value="1"/>
</dbReference>
<dbReference type="Gene3D" id="2.40.50.100">
    <property type="match status" value="1"/>
</dbReference>
<dbReference type="CDD" id="cd01134">
    <property type="entry name" value="V_A-ATPase_A"/>
    <property type="match status" value="1"/>
</dbReference>
<comment type="function">
    <text evidence="8">Produces ATP from ADP in the presence of a proton gradient across the membrane. The V-type alpha chain is a catalytic subunit.</text>
</comment>
<dbReference type="InterPro" id="IPR011053">
    <property type="entry name" value="Single_hybrid_motif"/>
</dbReference>
<comment type="similarity">
    <text evidence="1 8">Belongs to the ATPase alpha/beta chains family.</text>
</comment>
<dbReference type="InterPro" id="IPR004100">
    <property type="entry name" value="ATPase_F1/V1/A1_a/bsu_N"/>
</dbReference>
<dbReference type="GO" id="GO:0005524">
    <property type="term" value="F:ATP binding"/>
    <property type="evidence" value="ECO:0007669"/>
    <property type="project" value="UniProtKB-UniRule"/>
</dbReference>
<evidence type="ECO:0000256" key="5">
    <source>
        <dbReference type="ARBA" id="ARBA00022967"/>
    </source>
</evidence>
<organism evidence="10 11">
    <name type="scientific">Anaerococcus vaginalis ATCC 51170</name>
    <dbReference type="NCBI Taxonomy" id="655811"/>
    <lineage>
        <taxon>Bacteria</taxon>
        <taxon>Bacillati</taxon>
        <taxon>Bacillota</taxon>
        <taxon>Tissierellia</taxon>
        <taxon>Tissierellales</taxon>
        <taxon>Peptoniphilaceae</taxon>
        <taxon>Anaerococcus</taxon>
    </lineage>
</organism>
<dbReference type="HOGENOM" id="CLU_008162_3_1_9"/>
<dbReference type="CDD" id="cd18111">
    <property type="entry name" value="ATP-synt_V_A-type_alpha_C"/>
    <property type="match status" value="1"/>
</dbReference>
<feature type="domain" description="AAA+ ATPase" evidence="9">
    <location>
        <begin position="229"/>
        <end position="419"/>
    </location>
</feature>
<dbReference type="PANTHER" id="PTHR43607">
    <property type="entry name" value="V-TYPE PROTON ATPASE CATALYTIC SUBUNIT A"/>
    <property type="match status" value="1"/>
</dbReference>
<dbReference type="SUPFAM" id="SSF51230">
    <property type="entry name" value="Single hybrid motif"/>
    <property type="match status" value="1"/>
</dbReference>
<dbReference type="EC" id="7.1.2.2" evidence="8"/>
<dbReference type="InterPro" id="IPR022878">
    <property type="entry name" value="V-ATPase_asu"/>
</dbReference>
<keyword evidence="10" id="KW-0378">Hydrolase</keyword>
<dbReference type="GO" id="GO:0045259">
    <property type="term" value="C:proton-transporting ATP synthase complex"/>
    <property type="evidence" value="ECO:0007669"/>
    <property type="project" value="UniProtKB-ARBA"/>
</dbReference>
<evidence type="ECO:0000313" key="11">
    <source>
        <dbReference type="Proteomes" id="UP000003821"/>
    </source>
</evidence>
<dbReference type="InterPro" id="IPR023366">
    <property type="entry name" value="ATP_synth_asu-like_sf"/>
</dbReference>
<dbReference type="NCBIfam" id="NF003220">
    <property type="entry name" value="PRK04192.1"/>
    <property type="match status" value="1"/>
</dbReference>
<dbReference type="eggNOG" id="COG1155">
    <property type="taxonomic scope" value="Bacteria"/>
</dbReference>
<keyword evidence="6 8" id="KW-0406">Ion transport</keyword>
<dbReference type="GO" id="GO:0042777">
    <property type="term" value="P:proton motive force-driven plasma membrane ATP synthesis"/>
    <property type="evidence" value="ECO:0007669"/>
    <property type="project" value="UniProtKB-UniRule"/>
</dbReference>
<dbReference type="GO" id="GO:0016787">
    <property type="term" value="F:hydrolase activity"/>
    <property type="evidence" value="ECO:0007669"/>
    <property type="project" value="UniProtKB-KW"/>
</dbReference>
<dbReference type="GO" id="GO:0046961">
    <property type="term" value="F:proton-transporting ATPase activity, rotational mechanism"/>
    <property type="evidence" value="ECO:0007669"/>
    <property type="project" value="InterPro"/>
</dbReference>
<dbReference type="GO" id="GO:0046933">
    <property type="term" value="F:proton-transporting ATP synthase activity, rotational mechanism"/>
    <property type="evidence" value="ECO:0007669"/>
    <property type="project" value="UniProtKB-UniRule"/>
</dbReference>
<dbReference type="InterPro" id="IPR003593">
    <property type="entry name" value="AAA+_ATPase"/>
</dbReference>
<keyword evidence="5 8" id="KW-1278">Translocase</keyword>
<proteinExistence type="inferred from homology"/>
<dbReference type="Pfam" id="PF02874">
    <property type="entry name" value="ATP-synt_ab_N"/>
    <property type="match status" value="1"/>
</dbReference>
<evidence type="ECO:0000256" key="6">
    <source>
        <dbReference type="ARBA" id="ARBA00023065"/>
    </source>
</evidence>
<dbReference type="SMART" id="SM00382">
    <property type="entry name" value="AAA"/>
    <property type="match status" value="1"/>
</dbReference>
<dbReference type="InterPro" id="IPR024034">
    <property type="entry name" value="ATPase_F1/V1_b/a_C"/>
</dbReference>
<name>C7HUA5_9FIRM</name>
<dbReference type="Pfam" id="PF00006">
    <property type="entry name" value="ATP-synt_ab"/>
    <property type="match status" value="1"/>
</dbReference>
<evidence type="ECO:0000256" key="2">
    <source>
        <dbReference type="ARBA" id="ARBA00022448"/>
    </source>
</evidence>
<feature type="binding site" evidence="8">
    <location>
        <begin position="237"/>
        <end position="244"/>
    </location>
    <ligand>
        <name>ATP</name>
        <dbReference type="ChEBI" id="CHEBI:30616"/>
    </ligand>
</feature>
<dbReference type="Gene3D" id="3.40.50.300">
    <property type="entry name" value="P-loop containing nucleotide triphosphate hydrolases"/>
    <property type="match status" value="1"/>
</dbReference>
<keyword evidence="4 8" id="KW-0067">ATP-binding</keyword>
<dbReference type="InterPro" id="IPR036121">
    <property type="entry name" value="ATPase_F1/V1/A1_a/bsu_N_sf"/>
</dbReference>
<dbReference type="HAMAP" id="MF_00309">
    <property type="entry name" value="ATP_synth_A_arch"/>
    <property type="match status" value="1"/>
</dbReference>
<accession>C7HUA5</accession>
<evidence type="ECO:0000259" key="9">
    <source>
        <dbReference type="SMART" id="SM00382"/>
    </source>
</evidence>
<evidence type="ECO:0000256" key="7">
    <source>
        <dbReference type="ARBA" id="ARBA00023310"/>
    </source>
</evidence>
<evidence type="ECO:0000256" key="1">
    <source>
        <dbReference type="ARBA" id="ARBA00008936"/>
    </source>
</evidence>
<comment type="catalytic activity">
    <reaction evidence="8">
        <text>ATP + H2O + 4 H(+)(in) = ADP + phosphate + 5 H(+)(out)</text>
        <dbReference type="Rhea" id="RHEA:57720"/>
        <dbReference type="ChEBI" id="CHEBI:15377"/>
        <dbReference type="ChEBI" id="CHEBI:15378"/>
        <dbReference type="ChEBI" id="CHEBI:30616"/>
        <dbReference type="ChEBI" id="CHEBI:43474"/>
        <dbReference type="ChEBI" id="CHEBI:456216"/>
        <dbReference type="EC" id="7.1.2.2"/>
    </reaction>
</comment>
<dbReference type="Gene3D" id="1.10.1140.10">
    <property type="entry name" value="Bovine Mitochondrial F1-atpase, Atp Synthase Beta Chain, Chain D, domain 3"/>
    <property type="match status" value="1"/>
</dbReference>
<dbReference type="InterPro" id="IPR020003">
    <property type="entry name" value="ATPase_a/bsu_AS"/>
</dbReference>
<dbReference type="PROSITE" id="PS00152">
    <property type="entry name" value="ATPASE_ALPHA_BETA"/>
    <property type="match status" value="1"/>
</dbReference>
<dbReference type="SUPFAM" id="SSF52540">
    <property type="entry name" value="P-loop containing nucleoside triphosphate hydrolases"/>
    <property type="match status" value="1"/>
</dbReference>
<dbReference type="Pfam" id="PF22919">
    <property type="entry name" value="ATP-synt_VA_C"/>
    <property type="match status" value="1"/>
</dbReference>
<keyword evidence="2 8" id="KW-0813">Transport</keyword>
<keyword evidence="11" id="KW-1185">Reference proteome</keyword>
<reference evidence="10 11" key="1">
    <citation type="submission" date="2009-08" db="EMBL/GenBank/DDBJ databases">
        <authorList>
            <person name="Muzny D."/>
            <person name="Qin X."/>
            <person name="Deng J."/>
            <person name="Jiang H."/>
            <person name="Liu Y."/>
            <person name="Qu J."/>
            <person name="Song X.-Z."/>
            <person name="Zhang L."/>
            <person name="Thornton R."/>
            <person name="Coyle M."/>
            <person name="Francisco L."/>
            <person name="Jackson L."/>
            <person name="Javaid M."/>
            <person name="Korchina V."/>
            <person name="Kovar C."/>
            <person name="Mata R."/>
            <person name="Mathew T."/>
            <person name="Ngo R."/>
            <person name="Nguyen L."/>
            <person name="Nguyen N."/>
            <person name="Okwuonu G."/>
            <person name="Ongeri F."/>
            <person name="Pham C."/>
            <person name="Simmons D."/>
            <person name="Wilczek-Boney K."/>
            <person name="Hale W."/>
            <person name="Jakkamsetti A."/>
            <person name="Pham P."/>
            <person name="Ruth R."/>
            <person name="San Lucas F."/>
            <person name="Warren J."/>
            <person name="Zhang J."/>
            <person name="Zhao Z."/>
            <person name="Zhou C."/>
            <person name="Zhu D."/>
            <person name="Lee S."/>
            <person name="Bess C."/>
            <person name="Blankenburg K."/>
            <person name="Forbes L."/>
            <person name="Fu Q."/>
            <person name="Gubbala S."/>
            <person name="Hirani K."/>
            <person name="Jayaseelan J.C."/>
            <person name="Lara F."/>
            <person name="Munidasa M."/>
            <person name="Palculict T."/>
            <person name="Patil S."/>
            <person name="Pu L.-L."/>
            <person name="Saada N."/>
            <person name="Tang L."/>
            <person name="Weissenberger G."/>
            <person name="Zhu Y."/>
            <person name="Hemphill L."/>
            <person name="Shang Y."/>
            <person name="Youmans B."/>
            <person name="Ayvaz T."/>
            <person name="Ross M."/>
            <person name="Santibanez J."/>
            <person name="Aqrawi P."/>
            <person name="Gross S."/>
            <person name="Joshi V."/>
            <person name="Fowler G."/>
            <person name="Nazareth L."/>
            <person name="Reid J."/>
            <person name="Worley K."/>
            <person name="Petrosino J."/>
            <person name="Highlander S."/>
            <person name="Gibbs R."/>
            <person name="Gibbs R."/>
        </authorList>
    </citation>
    <scope>NUCLEOTIDE SEQUENCE [LARGE SCALE GENOMIC DNA]</scope>
    <source>
        <strain evidence="10 11">ATCC 51170</strain>
    </source>
</reference>
<evidence type="ECO:0000256" key="3">
    <source>
        <dbReference type="ARBA" id="ARBA00022741"/>
    </source>
</evidence>
<sequence>MNLKKKWRIRMTPTIKSINGPVIKARNASDLKIREMVTVGKLIGEVVSIDGDYAIIQVYEDTSGLKINDEIIKTNRPLSVRLGPGMIGNMFDGIQRPLDKIALKHGSFIPSGLGLSNLDEKKKWDVKIKVKVGDKIKKGQIYATIDESPIIEHRLMSNFDGEVLEVLDDGKYCIEDTIVKVKTKEKIEDLKLYQYWPVRVQRPIKRNKPLSELLLTGQRVLDIFFPVAKGGTVAIPGGFGTGKTMLQHQLAQYSNADIIIYIGCGERGNEMTQVLEDFPNLIDPNTGRGLMERTILIANTSNMPVAAREASIYTGITMAEYFRDMGYDVALMADSTSRWAEALREISARLEEIPAEEGYPAYLGSRLSQFYERAGDFINLNGSHGSVTLIGAVSPTGGDFSEPVTENTRRSVNVFLGLDKNLAYSRHYPAINWLNSYSNYLNQMANYYENISGEDIVSLRNKMMEILTEEDKLQSIVMLVGKDSLSDKQKNLLDVASMIKIAFLQQNAFNDTDKYVPLNKQIQMLKVIENYFNISKNLIEEGISYKNIYDKTLIAKINSMKYDIKNDEIEKFATLNNNIQSYFQSVKEGNK</sequence>
<dbReference type="Proteomes" id="UP000003821">
    <property type="component" value="Unassembled WGS sequence"/>
</dbReference>
<gene>
    <name evidence="10" type="primary">ntpA</name>
    <name evidence="8" type="synonym">atpA</name>
    <name evidence="10" type="ORF">HMPREF0078_0856</name>
</gene>
<keyword evidence="3 8" id="KW-0547">Nucleotide-binding</keyword>
<keyword evidence="8" id="KW-0375">Hydrogen ion transport</keyword>
<comment type="caution">
    <text evidence="10">The sequence shown here is derived from an EMBL/GenBank/DDBJ whole genome shotgun (WGS) entry which is preliminary data.</text>
</comment>
<evidence type="ECO:0000256" key="8">
    <source>
        <dbReference type="HAMAP-Rule" id="MF_00309"/>
    </source>
</evidence>
<dbReference type="Pfam" id="PF16886">
    <property type="entry name" value="ATP-synt_ab_Xtn"/>
    <property type="match status" value="1"/>
</dbReference>
<dbReference type="EMBL" id="ACXU01000012">
    <property type="protein sequence ID" value="EEU12673.1"/>
    <property type="molecule type" value="Genomic_DNA"/>
</dbReference>
<dbReference type="AlphaFoldDB" id="C7HUA5"/>